<evidence type="ECO:0000313" key="4">
    <source>
        <dbReference type="EMBL" id="CAF3689755.1"/>
    </source>
</evidence>
<organism evidence="2 6">
    <name type="scientific">Adineta steineri</name>
    <dbReference type="NCBI Taxonomy" id="433720"/>
    <lineage>
        <taxon>Eukaryota</taxon>
        <taxon>Metazoa</taxon>
        <taxon>Spiralia</taxon>
        <taxon>Gnathifera</taxon>
        <taxon>Rotifera</taxon>
        <taxon>Eurotatoria</taxon>
        <taxon>Bdelloidea</taxon>
        <taxon>Adinetida</taxon>
        <taxon>Adinetidae</taxon>
        <taxon>Adineta</taxon>
    </lineage>
</organism>
<keyword evidence="1" id="KW-0175">Coiled coil</keyword>
<gene>
    <name evidence="2" type="ORF">JYZ213_LOCUS33902</name>
    <name evidence="4" type="ORF">OKA104_LOCUS11717</name>
    <name evidence="5" type="ORF">OXD698_LOCUS13759</name>
    <name evidence="3" type="ORF">VCS650_LOCUS42030</name>
</gene>
<evidence type="ECO:0000256" key="1">
    <source>
        <dbReference type="SAM" id="Coils"/>
    </source>
</evidence>
<evidence type="ECO:0000313" key="6">
    <source>
        <dbReference type="Proteomes" id="UP000663845"/>
    </source>
</evidence>
<evidence type="ECO:0000313" key="5">
    <source>
        <dbReference type="EMBL" id="CAF3722864.1"/>
    </source>
</evidence>
<evidence type="ECO:0000313" key="2">
    <source>
        <dbReference type="EMBL" id="CAF1330109.1"/>
    </source>
</evidence>
<name>A0A815FSK5_9BILA</name>
<reference evidence="2" key="1">
    <citation type="submission" date="2021-02" db="EMBL/GenBank/DDBJ databases">
        <authorList>
            <person name="Nowell W R."/>
        </authorList>
    </citation>
    <scope>NUCLEOTIDE SEQUENCE</scope>
</reference>
<dbReference type="AlphaFoldDB" id="A0A815FSK5"/>
<dbReference type="EMBL" id="CAJNON010002025">
    <property type="protein sequence ID" value="CAF1496989.1"/>
    <property type="molecule type" value="Genomic_DNA"/>
</dbReference>
<dbReference type="EMBL" id="CAJOAZ010000847">
    <property type="protein sequence ID" value="CAF3722864.1"/>
    <property type="molecule type" value="Genomic_DNA"/>
</dbReference>
<feature type="coiled-coil region" evidence="1">
    <location>
        <begin position="17"/>
        <end position="47"/>
    </location>
</feature>
<feature type="coiled-coil region" evidence="1">
    <location>
        <begin position="124"/>
        <end position="151"/>
    </location>
</feature>
<protein>
    <submittedName>
        <fullName evidence="2">Uncharacterized protein</fullName>
    </submittedName>
</protein>
<accession>A0A815FSK5</accession>
<proteinExistence type="predicted"/>
<dbReference type="EMBL" id="CAJNOG010000663">
    <property type="protein sequence ID" value="CAF1330109.1"/>
    <property type="molecule type" value="Genomic_DNA"/>
</dbReference>
<dbReference type="Proteomes" id="UP000663845">
    <property type="component" value="Unassembled WGS sequence"/>
</dbReference>
<dbReference type="EMBL" id="CAJOAY010000548">
    <property type="protein sequence ID" value="CAF3689755.1"/>
    <property type="molecule type" value="Genomic_DNA"/>
</dbReference>
<dbReference type="Proteomes" id="UP000663891">
    <property type="component" value="Unassembled WGS sequence"/>
</dbReference>
<comment type="caution">
    <text evidence="2">The sequence shown here is derived from an EMBL/GenBank/DDBJ whole genome shotgun (WGS) entry which is preliminary data.</text>
</comment>
<evidence type="ECO:0000313" key="3">
    <source>
        <dbReference type="EMBL" id="CAF1496989.1"/>
    </source>
</evidence>
<dbReference type="Proteomes" id="UP000663844">
    <property type="component" value="Unassembled WGS sequence"/>
</dbReference>
<sequence length="259" mass="31211">MNERIHKTDQLQSSLSIETLQDIVRNYQRTEQRLQELERYTRHERKKAEHLLREKYRTKHEKPKQQQQSVEFFIPIDNDNDSFKKINKKKILKEQQKTSTIDTTHRVRFDIPENHNIQINSLNEQNKNDDLDDLSRRCDDLLSRLKTDRNQRTILKNKDCNSYLQNSSSQQIDQSITLRQVLTFLRSSDPNILNEEINQVLKKKHEQPSTYNDELEKSPISEIQRRNYLRTEILRIRLRQHHLFHSGTKIDDSLKMINI</sequence>
<dbReference type="Proteomes" id="UP000663881">
    <property type="component" value="Unassembled WGS sequence"/>
</dbReference>
<dbReference type="OrthoDB" id="10046576at2759"/>